<dbReference type="Gene3D" id="3.30.70.270">
    <property type="match status" value="1"/>
</dbReference>
<comment type="caution">
    <text evidence="4">The sequence shown here is derived from an EMBL/GenBank/DDBJ whole genome shotgun (WGS) entry which is preliminary data.</text>
</comment>
<dbReference type="InterPro" id="IPR000477">
    <property type="entry name" value="RT_dom"/>
</dbReference>
<evidence type="ECO:0000256" key="1">
    <source>
        <dbReference type="ARBA" id="ARBA00023172"/>
    </source>
</evidence>
<dbReference type="GO" id="GO:0015074">
    <property type="term" value="P:DNA integration"/>
    <property type="evidence" value="ECO:0007669"/>
    <property type="project" value="InterPro"/>
</dbReference>
<evidence type="ECO:0000313" key="4">
    <source>
        <dbReference type="EMBL" id="CAG2252627.1"/>
    </source>
</evidence>
<accession>A0A8S3V4R8</accession>
<dbReference type="Proteomes" id="UP000683360">
    <property type="component" value="Unassembled WGS sequence"/>
</dbReference>
<dbReference type="GO" id="GO:0006310">
    <property type="term" value="P:DNA recombination"/>
    <property type="evidence" value="ECO:0007669"/>
    <property type="project" value="UniProtKB-KW"/>
</dbReference>
<dbReference type="Gene3D" id="3.10.10.10">
    <property type="entry name" value="HIV Type 1 Reverse Transcriptase, subunit A, domain 1"/>
    <property type="match status" value="1"/>
</dbReference>
<dbReference type="Gene3D" id="1.10.443.10">
    <property type="entry name" value="Intergrase catalytic core"/>
    <property type="match status" value="1"/>
</dbReference>
<dbReference type="EMBL" id="CAJPWZ010003127">
    <property type="protein sequence ID" value="CAG2252627.1"/>
    <property type="molecule type" value="Genomic_DNA"/>
</dbReference>
<keyword evidence="5" id="KW-1185">Reference proteome</keyword>
<evidence type="ECO:0000259" key="3">
    <source>
        <dbReference type="Pfam" id="PF00078"/>
    </source>
</evidence>
<dbReference type="GO" id="GO:0003677">
    <property type="term" value="F:DNA binding"/>
    <property type="evidence" value="ECO:0007669"/>
    <property type="project" value="InterPro"/>
</dbReference>
<sequence>MASRRKRKSTSRFSPDSIEISRQESDCSSWTVKKFKEELTNIGINITSKLSKTVLQQIYFDNLKSVSEPEQLSNEDQEVSPTLPNVTSNSSNELPLLIGNLTEVVIGLRDSTNSNTNRNNSNTSLSADFSGNIQDSRRNRFQQVHTADEHVFSLYKCFINEGFATVIKCIDFPTLECKNNFSARSQPLSVRELINKECEKGFLSGPYKIPPFNYYRVSPLGLAVGKYSGKKRLILDLSAPHDDDDNCSINDLISKEDCSMTYVRIDDAIKVIRKLGRFSLCSKFDIEAAFKQLGIRKDQWHLFCIKWCKEYFFFNRLAFGCRSSPIIFDNLSRAICWIATNIYKIEYIFHLLDDFLTIDKPDSCAERTMALMTTLFKRLNIPLAKHKVVGPCTVIEYLGIILDTEKMETRLPLDKTSRISEFIKKFLNRQSCTKRELLQLLGHLNFAMRVIIPGRSFVSYLISLSTTVKDLKDKIYLTDECRTDLRFWYSFLVNWNGINMFYDSDYTSVRDIELYTDAASTIGYGGYFKGKWFCSPWPDDLNSPCEKKFSMAFLELYPIVVAAILWGHSWTTKRILFRCDNEATVHIVNKGRSRCLLIMKLMRTLTLYASRAFQDTCTFSGQSTSQVPASLTSNVALKSTVSDLWRHVLSTRTSQTYKVGYRAYTAFLANNGVVWLGKPMPPISEDILIYFVAHCYKNLRLLHTTIKLYLCGIRFYYIQSNCDHPFDYTNESTLLRLNMIMPAVKRIQGEHNSKPRLPITFQVLGRICNSLRAGVFSTFTDCMLETACTVAFFGFLRCGEFTVSKHFDSTVNLSVTDVEILDSYAILHLKTSKTDPFRKGVSIQLHKSDHTICPFSAVQKYIAIRKGREASFCFSDPLFVKENGNALDRDFFIRSLRHVLDICGYNSSLYNGHSFRIGASTSAGSVNIQDHLIKTLGRWTSDSYCRYIRISNDTIRKAQKSLTLSKNT</sequence>
<gene>
    <name evidence="4" type="ORF">MEDL_64231</name>
</gene>
<feature type="compositionally biased region" description="Polar residues" evidence="2">
    <location>
        <begin position="79"/>
        <end position="88"/>
    </location>
</feature>
<dbReference type="PANTHER" id="PTHR33050:SF8">
    <property type="entry name" value="REVERSE TRANSCRIPTASE DOMAIN-CONTAINING PROTEIN"/>
    <property type="match status" value="1"/>
</dbReference>
<evidence type="ECO:0000313" key="5">
    <source>
        <dbReference type="Proteomes" id="UP000683360"/>
    </source>
</evidence>
<dbReference type="SUPFAM" id="SSF47823">
    <property type="entry name" value="lambda integrase-like, N-terminal domain"/>
    <property type="match status" value="1"/>
</dbReference>
<dbReference type="PANTHER" id="PTHR33050">
    <property type="entry name" value="REVERSE TRANSCRIPTASE DOMAIN-CONTAINING PROTEIN"/>
    <property type="match status" value="1"/>
</dbReference>
<dbReference type="Pfam" id="PF00078">
    <property type="entry name" value="RVT_1"/>
    <property type="match status" value="1"/>
</dbReference>
<proteinExistence type="predicted"/>
<dbReference type="CDD" id="cd09275">
    <property type="entry name" value="RNase_HI_RT_DIRS1"/>
    <property type="match status" value="1"/>
</dbReference>
<dbReference type="InterPro" id="IPR011010">
    <property type="entry name" value="DNA_brk_join_enz"/>
</dbReference>
<feature type="domain" description="Reverse transcriptase" evidence="3">
    <location>
        <begin position="269"/>
        <end position="402"/>
    </location>
</feature>
<dbReference type="InterPro" id="IPR052055">
    <property type="entry name" value="Hepadnavirus_pol/RT"/>
</dbReference>
<name>A0A8S3V4R8_MYTED</name>
<dbReference type="InterPro" id="IPR013762">
    <property type="entry name" value="Integrase-like_cat_sf"/>
</dbReference>
<dbReference type="SUPFAM" id="SSF56349">
    <property type="entry name" value="DNA breaking-rejoining enzymes"/>
    <property type="match status" value="1"/>
</dbReference>
<dbReference type="OrthoDB" id="10068687at2759"/>
<reference evidence="4" key="1">
    <citation type="submission" date="2021-03" db="EMBL/GenBank/DDBJ databases">
        <authorList>
            <person name="Bekaert M."/>
        </authorList>
    </citation>
    <scope>NUCLEOTIDE SEQUENCE</scope>
</reference>
<protein>
    <recommendedName>
        <fullName evidence="3">Reverse transcriptase domain-containing protein</fullName>
    </recommendedName>
</protein>
<dbReference type="AlphaFoldDB" id="A0A8S3V4R8"/>
<dbReference type="SUPFAM" id="SSF56672">
    <property type="entry name" value="DNA/RNA polymerases"/>
    <property type="match status" value="1"/>
</dbReference>
<feature type="region of interest" description="Disordered" evidence="2">
    <location>
        <begin position="69"/>
        <end position="88"/>
    </location>
</feature>
<dbReference type="InterPro" id="IPR043502">
    <property type="entry name" value="DNA/RNA_pol_sf"/>
</dbReference>
<evidence type="ECO:0000256" key="2">
    <source>
        <dbReference type="SAM" id="MobiDB-lite"/>
    </source>
</evidence>
<organism evidence="4 5">
    <name type="scientific">Mytilus edulis</name>
    <name type="common">Blue mussel</name>
    <dbReference type="NCBI Taxonomy" id="6550"/>
    <lineage>
        <taxon>Eukaryota</taxon>
        <taxon>Metazoa</taxon>
        <taxon>Spiralia</taxon>
        <taxon>Lophotrochozoa</taxon>
        <taxon>Mollusca</taxon>
        <taxon>Bivalvia</taxon>
        <taxon>Autobranchia</taxon>
        <taxon>Pteriomorphia</taxon>
        <taxon>Mytilida</taxon>
        <taxon>Mytiloidea</taxon>
        <taxon>Mytilidae</taxon>
        <taxon>Mytilinae</taxon>
        <taxon>Mytilus</taxon>
    </lineage>
</organism>
<keyword evidence="1" id="KW-0233">DNA recombination</keyword>
<dbReference type="InterPro" id="IPR043128">
    <property type="entry name" value="Rev_trsase/Diguanyl_cyclase"/>
</dbReference>